<keyword evidence="2" id="KW-0677">Repeat</keyword>
<dbReference type="Pfam" id="PF01535">
    <property type="entry name" value="PPR"/>
    <property type="match status" value="1"/>
</dbReference>
<gene>
    <name evidence="4" type="ORF">M569_07606</name>
</gene>
<dbReference type="GO" id="GO:0006396">
    <property type="term" value="P:RNA processing"/>
    <property type="evidence" value="ECO:0007669"/>
    <property type="project" value="TreeGrafter"/>
</dbReference>
<organism evidence="4 5">
    <name type="scientific">Genlisea aurea</name>
    <dbReference type="NCBI Taxonomy" id="192259"/>
    <lineage>
        <taxon>Eukaryota</taxon>
        <taxon>Viridiplantae</taxon>
        <taxon>Streptophyta</taxon>
        <taxon>Embryophyta</taxon>
        <taxon>Tracheophyta</taxon>
        <taxon>Spermatophyta</taxon>
        <taxon>Magnoliopsida</taxon>
        <taxon>eudicotyledons</taxon>
        <taxon>Gunneridae</taxon>
        <taxon>Pentapetalae</taxon>
        <taxon>asterids</taxon>
        <taxon>lamiids</taxon>
        <taxon>Lamiales</taxon>
        <taxon>Lentibulariaceae</taxon>
        <taxon>Genlisea</taxon>
    </lineage>
</organism>
<evidence type="ECO:0008006" key="6">
    <source>
        <dbReference type="Google" id="ProtNLM"/>
    </source>
</evidence>
<evidence type="ECO:0000313" key="5">
    <source>
        <dbReference type="Proteomes" id="UP000015453"/>
    </source>
</evidence>
<reference evidence="4 5" key="1">
    <citation type="journal article" date="2013" name="BMC Genomics">
        <title>The miniature genome of a carnivorous plant Genlisea aurea contains a low number of genes and short non-coding sequences.</title>
        <authorList>
            <person name="Leushkin E.V."/>
            <person name="Sutormin R.A."/>
            <person name="Nabieva E.R."/>
            <person name="Penin A.A."/>
            <person name="Kondrashov A.S."/>
            <person name="Logacheva M.D."/>
        </authorList>
    </citation>
    <scope>NUCLEOTIDE SEQUENCE [LARGE SCALE GENOMIC DNA]</scope>
</reference>
<feature type="repeat" description="PPR" evidence="3">
    <location>
        <begin position="228"/>
        <end position="258"/>
    </location>
</feature>
<feature type="repeat" description="PPR" evidence="3">
    <location>
        <begin position="296"/>
        <end position="330"/>
    </location>
</feature>
<evidence type="ECO:0000313" key="4">
    <source>
        <dbReference type="EMBL" id="EPS67170.1"/>
    </source>
</evidence>
<dbReference type="InterPro" id="IPR011990">
    <property type="entry name" value="TPR-like_helical_dom_sf"/>
</dbReference>
<evidence type="ECO:0000256" key="1">
    <source>
        <dbReference type="ARBA" id="ARBA00007626"/>
    </source>
</evidence>
<dbReference type="Proteomes" id="UP000015453">
    <property type="component" value="Unassembled WGS sequence"/>
</dbReference>
<dbReference type="PANTHER" id="PTHR47934:SF28">
    <property type="entry name" value="OS04G0488500 PROTEIN"/>
    <property type="match status" value="1"/>
</dbReference>
<dbReference type="Pfam" id="PF13041">
    <property type="entry name" value="PPR_2"/>
    <property type="match status" value="1"/>
</dbReference>
<keyword evidence="5" id="KW-1185">Reference proteome</keyword>
<dbReference type="GO" id="GO:0005739">
    <property type="term" value="C:mitochondrion"/>
    <property type="evidence" value="ECO:0007669"/>
    <property type="project" value="TreeGrafter"/>
</dbReference>
<dbReference type="PROSITE" id="PS51375">
    <property type="entry name" value="PPR"/>
    <property type="match status" value="4"/>
</dbReference>
<dbReference type="Pfam" id="PF12854">
    <property type="entry name" value="PPR_1"/>
    <property type="match status" value="1"/>
</dbReference>
<sequence length="393" mass="44987">MRLLLPCFVGRGKCSWIRFAFHFHQFAPRGEPRSIGVRRSDLAELLNYKDWLSQPEVIRIFRNLKDPDLALPLLYQLSLRRDYNPNESIYSVVVDKLACAGNFDGIESLMGKIKLERKCRLSDNFFRDVIKIYGHSAGRINRAIETLLDMPDYKCWPSATTFNTVMNLLVSTKQFDVIHEVYTQAPKLGVQIDACCLNIIIKGLCECGQIEDAFKVLDEFPQQNCKPNVRTFSTIMHKLCDLTRVDEAFDLLREMEAKHNIEPDSIVFNILISGLRKNKRIGQAIETFNRMTADPNPGTYQEVLYCLLDEKRYEEAKQLMGKMMGKGINPSFESYKLIIRGFCCENAVDDVVWGLNQMVSSGFVARMGMWSHMVRCVVSDETGGITKFHCLAC</sequence>
<evidence type="ECO:0000256" key="2">
    <source>
        <dbReference type="ARBA" id="ARBA00022737"/>
    </source>
</evidence>
<dbReference type="AlphaFoldDB" id="S8CKD9"/>
<feature type="repeat" description="PPR" evidence="3">
    <location>
        <begin position="193"/>
        <end position="227"/>
    </location>
</feature>
<dbReference type="GO" id="GO:0007005">
    <property type="term" value="P:mitochondrion organization"/>
    <property type="evidence" value="ECO:0007669"/>
    <property type="project" value="TreeGrafter"/>
</dbReference>
<dbReference type="Gene3D" id="1.25.40.10">
    <property type="entry name" value="Tetratricopeptide repeat domain"/>
    <property type="match status" value="3"/>
</dbReference>
<comment type="caution">
    <text evidence="4">The sequence shown here is derived from an EMBL/GenBank/DDBJ whole genome shotgun (WGS) entry which is preliminary data.</text>
</comment>
<dbReference type="OrthoDB" id="185373at2759"/>
<name>S8CKD9_9LAMI</name>
<evidence type="ECO:0000256" key="3">
    <source>
        <dbReference type="PROSITE-ProRule" id="PRU00708"/>
    </source>
</evidence>
<dbReference type="GO" id="GO:0003729">
    <property type="term" value="F:mRNA binding"/>
    <property type="evidence" value="ECO:0007669"/>
    <property type="project" value="TreeGrafter"/>
</dbReference>
<dbReference type="NCBIfam" id="TIGR00756">
    <property type="entry name" value="PPR"/>
    <property type="match status" value="4"/>
</dbReference>
<dbReference type="EMBL" id="AUSU01003263">
    <property type="protein sequence ID" value="EPS67170.1"/>
    <property type="molecule type" value="Genomic_DNA"/>
</dbReference>
<proteinExistence type="inferred from homology"/>
<dbReference type="PANTHER" id="PTHR47934">
    <property type="entry name" value="PENTATRICOPEPTIDE REPEAT-CONTAINING PROTEIN PET309, MITOCHONDRIAL"/>
    <property type="match status" value="1"/>
</dbReference>
<dbReference type="InterPro" id="IPR051114">
    <property type="entry name" value="Mito_RNA_Proc_CCM1"/>
</dbReference>
<feature type="repeat" description="PPR" evidence="3">
    <location>
        <begin position="264"/>
        <end position="294"/>
    </location>
</feature>
<protein>
    <recommendedName>
        <fullName evidence="6">Pentacotripeptide-repeat region of PRORP domain-containing protein</fullName>
    </recommendedName>
</protein>
<accession>S8CKD9</accession>
<comment type="similarity">
    <text evidence="1">Belongs to the PPR family. P subfamily.</text>
</comment>
<dbReference type="InterPro" id="IPR002885">
    <property type="entry name" value="PPR_rpt"/>
</dbReference>